<comment type="caution">
    <text evidence="2">The sequence shown here is derived from an EMBL/GenBank/DDBJ whole genome shotgun (WGS) entry which is preliminary data.</text>
</comment>
<proteinExistence type="predicted"/>
<keyword evidence="1" id="KW-1133">Transmembrane helix</keyword>
<dbReference type="EMBL" id="JAESVP010000003">
    <property type="protein sequence ID" value="MBL4927924.1"/>
    <property type="molecule type" value="Genomic_DNA"/>
</dbReference>
<sequence length="46" mass="5126">MPNRFPPLLSQADFDQPAHRPSLPLTLPWGEILVLLMLFPVLAAMA</sequence>
<evidence type="ECO:0000313" key="3">
    <source>
        <dbReference type="Proteomes" id="UP000619033"/>
    </source>
</evidence>
<dbReference type="RefSeq" id="WP_202659051.1">
    <property type="nucleotide sequence ID" value="NZ_JAESVP010000003.1"/>
</dbReference>
<evidence type="ECO:0000256" key="1">
    <source>
        <dbReference type="SAM" id="Phobius"/>
    </source>
</evidence>
<gene>
    <name evidence="2" type="ORF">JI744_07385</name>
</gene>
<protein>
    <submittedName>
        <fullName evidence="2">Uncharacterized protein</fullName>
    </submittedName>
</protein>
<keyword evidence="1" id="KW-0812">Transmembrane</keyword>
<evidence type="ECO:0000313" key="2">
    <source>
        <dbReference type="EMBL" id="MBL4927924.1"/>
    </source>
</evidence>
<accession>A0A8J7SVK3</accession>
<reference evidence="2" key="1">
    <citation type="submission" date="2021-01" db="EMBL/GenBank/DDBJ databases">
        <title>Genome seq and assembly of Tabrizicola sp. KVB23.</title>
        <authorList>
            <person name="Chhetri G."/>
        </authorList>
    </citation>
    <scope>NUCLEOTIDE SEQUENCE</scope>
    <source>
        <strain evidence="2">KVB23</strain>
    </source>
</reference>
<name>A0A8J7SVK3_9RHOB</name>
<dbReference type="Proteomes" id="UP000619033">
    <property type="component" value="Unassembled WGS sequence"/>
</dbReference>
<feature type="transmembrane region" description="Helical" evidence="1">
    <location>
        <begin position="27"/>
        <end position="45"/>
    </location>
</feature>
<keyword evidence="1" id="KW-0472">Membrane</keyword>
<keyword evidence="3" id="KW-1185">Reference proteome</keyword>
<dbReference type="AlphaFoldDB" id="A0A8J7SVK3"/>
<organism evidence="2 3">
    <name type="scientific">Fuscibacter oryzae</name>
    <dbReference type="NCBI Taxonomy" id="2803939"/>
    <lineage>
        <taxon>Bacteria</taxon>
        <taxon>Pseudomonadati</taxon>
        <taxon>Pseudomonadota</taxon>
        <taxon>Alphaproteobacteria</taxon>
        <taxon>Rhodobacterales</taxon>
        <taxon>Paracoccaceae</taxon>
        <taxon>Fuscibacter</taxon>
    </lineage>
</organism>